<dbReference type="Pfam" id="PF13302">
    <property type="entry name" value="Acetyltransf_3"/>
    <property type="match status" value="1"/>
</dbReference>
<keyword evidence="2" id="KW-0808">Transferase</keyword>
<organism evidence="2 3">
    <name type="scientific">Flavobacterium segetis</name>
    <dbReference type="NCBI Taxonomy" id="271157"/>
    <lineage>
        <taxon>Bacteria</taxon>
        <taxon>Pseudomonadati</taxon>
        <taxon>Bacteroidota</taxon>
        <taxon>Flavobacteriia</taxon>
        <taxon>Flavobacteriales</taxon>
        <taxon>Flavobacteriaceae</taxon>
        <taxon>Flavobacterium</taxon>
    </lineage>
</organism>
<dbReference type="RefSeq" id="WP_072993357.1">
    <property type="nucleotide sequence ID" value="NZ_FQWE01000010.1"/>
</dbReference>
<dbReference type="InterPro" id="IPR051531">
    <property type="entry name" value="N-acetyltransferase"/>
</dbReference>
<evidence type="ECO:0000313" key="2">
    <source>
        <dbReference type="EMBL" id="SHG38922.1"/>
    </source>
</evidence>
<dbReference type="GO" id="GO:0016747">
    <property type="term" value="F:acyltransferase activity, transferring groups other than amino-acyl groups"/>
    <property type="evidence" value="ECO:0007669"/>
    <property type="project" value="InterPro"/>
</dbReference>
<dbReference type="AlphaFoldDB" id="A0A1M5JEC1"/>
<dbReference type="STRING" id="271157.SAMN05444396_110115"/>
<reference evidence="3" key="1">
    <citation type="submission" date="2016-11" db="EMBL/GenBank/DDBJ databases">
        <authorList>
            <person name="Varghese N."/>
            <person name="Submissions S."/>
        </authorList>
    </citation>
    <scope>NUCLEOTIDE SEQUENCE [LARGE SCALE GENOMIC DNA]</scope>
    <source>
        <strain evidence="3">DSM 19741</strain>
    </source>
</reference>
<dbReference type="SUPFAM" id="SSF55729">
    <property type="entry name" value="Acyl-CoA N-acyltransferases (Nat)"/>
    <property type="match status" value="1"/>
</dbReference>
<dbReference type="InterPro" id="IPR016181">
    <property type="entry name" value="Acyl_CoA_acyltransferase"/>
</dbReference>
<protein>
    <submittedName>
        <fullName evidence="2">Protein N-acetyltransferase, RimJ/RimL family</fullName>
    </submittedName>
</protein>
<feature type="domain" description="N-acetyltransferase" evidence="1">
    <location>
        <begin position="11"/>
        <end position="179"/>
    </location>
</feature>
<dbReference type="Proteomes" id="UP000184036">
    <property type="component" value="Unassembled WGS sequence"/>
</dbReference>
<keyword evidence="3" id="KW-1185">Reference proteome</keyword>
<evidence type="ECO:0000259" key="1">
    <source>
        <dbReference type="PROSITE" id="PS51186"/>
    </source>
</evidence>
<evidence type="ECO:0000313" key="3">
    <source>
        <dbReference type="Proteomes" id="UP000184036"/>
    </source>
</evidence>
<proteinExistence type="predicted"/>
<dbReference type="InterPro" id="IPR000182">
    <property type="entry name" value="GNAT_dom"/>
</dbReference>
<dbReference type="PANTHER" id="PTHR43792">
    <property type="entry name" value="GNAT FAMILY, PUTATIVE (AFU_ORTHOLOGUE AFUA_3G00765)-RELATED-RELATED"/>
    <property type="match status" value="1"/>
</dbReference>
<name>A0A1M5JEC1_9FLAO</name>
<dbReference type="EMBL" id="FQWE01000010">
    <property type="protein sequence ID" value="SHG38922.1"/>
    <property type="molecule type" value="Genomic_DNA"/>
</dbReference>
<sequence length="186" mass="21328">MNNVILKNERLILRLVIKIDAENIHVLHSLVEVDKYNTLGIPENIEETQLLLKNWIVENNKEVIERYTFAIELQNSHEFIGLIGINMGKAKYKNAEVWFKINPKFWNNGFATEALEEILKFGFNHLNLHRIEAGCAVENGGSIKVLEKVGMLREGHTRKLLPLKSGWSDNFGYAILSTDGKFPVRN</sequence>
<dbReference type="PROSITE" id="PS51186">
    <property type="entry name" value="GNAT"/>
    <property type="match status" value="1"/>
</dbReference>
<dbReference type="Gene3D" id="3.40.630.30">
    <property type="match status" value="1"/>
</dbReference>
<dbReference type="OrthoDB" id="9811523at2"/>
<gene>
    <name evidence="2" type="ORF">SAMN05444396_110115</name>
</gene>
<accession>A0A1M5JEC1</accession>